<dbReference type="Pfam" id="PF00580">
    <property type="entry name" value="UvrD-helicase"/>
    <property type="match status" value="1"/>
</dbReference>
<evidence type="ECO:0000256" key="12">
    <source>
        <dbReference type="PROSITE-ProRule" id="PRU00560"/>
    </source>
</evidence>
<feature type="binding site" evidence="12">
    <location>
        <begin position="29"/>
        <end position="36"/>
    </location>
    <ligand>
        <name>ATP</name>
        <dbReference type="ChEBI" id="CHEBI:30616"/>
    </ligand>
</feature>
<evidence type="ECO:0000313" key="16">
    <source>
        <dbReference type="Proteomes" id="UP000712570"/>
    </source>
</evidence>
<name>A0ABX0KSA2_9NEIS</name>
<dbReference type="EMBL" id="JAAOLX010000008">
    <property type="protein sequence ID" value="NHQ87506.1"/>
    <property type="molecule type" value="Genomic_DNA"/>
</dbReference>
<dbReference type="Gene3D" id="3.40.50.300">
    <property type="entry name" value="P-loop containing nucleotide triphosphate hydrolases"/>
    <property type="match status" value="2"/>
</dbReference>
<evidence type="ECO:0000256" key="4">
    <source>
        <dbReference type="ARBA" id="ARBA00022806"/>
    </source>
</evidence>
<evidence type="ECO:0000256" key="1">
    <source>
        <dbReference type="ARBA" id="ARBA00009922"/>
    </source>
</evidence>
<organism evidence="15 16">
    <name type="scientific">Iodobacter violaceini</name>
    <dbReference type="NCBI Taxonomy" id="3044271"/>
    <lineage>
        <taxon>Bacteria</taxon>
        <taxon>Pseudomonadati</taxon>
        <taxon>Pseudomonadota</taxon>
        <taxon>Betaproteobacteria</taxon>
        <taxon>Neisseriales</taxon>
        <taxon>Chitinibacteraceae</taxon>
        <taxon>Iodobacter</taxon>
    </lineage>
</organism>
<evidence type="ECO:0000256" key="8">
    <source>
        <dbReference type="ARBA" id="ARBA00034617"/>
    </source>
</evidence>
<feature type="domain" description="UvrD-like helicase ATP-binding" evidence="13">
    <location>
        <begin position="8"/>
        <end position="306"/>
    </location>
</feature>
<dbReference type="InterPro" id="IPR000212">
    <property type="entry name" value="DNA_helicase_UvrD/REP"/>
</dbReference>
<evidence type="ECO:0000259" key="13">
    <source>
        <dbReference type="PROSITE" id="PS51198"/>
    </source>
</evidence>
<comment type="catalytic activity">
    <reaction evidence="11">
        <text>ATP + H2O = ADP + phosphate + H(+)</text>
        <dbReference type="Rhea" id="RHEA:13065"/>
        <dbReference type="ChEBI" id="CHEBI:15377"/>
        <dbReference type="ChEBI" id="CHEBI:15378"/>
        <dbReference type="ChEBI" id="CHEBI:30616"/>
        <dbReference type="ChEBI" id="CHEBI:43474"/>
        <dbReference type="ChEBI" id="CHEBI:456216"/>
        <dbReference type="EC" id="5.6.2.4"/>
    </reaction>
</comment>
<keyword evidence="2 12" id="KW-0547">Nucleotide-binding</keyword>
<evidence type="ECO:0000256" key="9">
    <source>
        <dbReference type="ARBA" id="ARBA00034808"/>
    </source>
</evidence>
<comment type="caution">
    <text evidence="15">The sequence shown here is derived from an EMBL/GenBank/DDBJ whole genome shotgun (WGS) entry which is preliminary data.</text>
</comment>
<dbReference type="InterPro" id="IPR027417">
    <property type="entry name" value="P-loop_NTPase"/>
</dbReference>
<feature type="domain" description="UvrD-like helicase C-terminal" evidence="14">
    <location>
        <begin position="307"/>
        <end position="574"/>
    </location>
</feature>
<dbReference type="InterPro" id="IPR014016">
    <property type="entry name" value="UvrD-like_ATP-bd"/>
</dbReference>
<dbReference type="EC" id="5.6.2.4" evidence="9"/>
<dbReference type="Gene3D" id="1.10.486.10">
    <property type="entry name" value="PCRA, domain 4"/>
    <property type="match status" value="1"/>
</dbReference>
<dbReference type="Proteomes" id="UP000712570">
    <property type="component" value="Unassembled WGS sequence"/>
</dbReference>
<comment type="similarity">
    <text evidence="1">Belongs to the helicase family. UvrD subfamily.</text>
</comment>
<dbReference type="PANTHER" id="PTHR11070">
    <property type="entry name" value="UVRD / RECB / PCRA DNA HELICASE FAMILY MEMBER"/>
    <property type="match status" value="1"/>
</dbReference>
<comment type="catalytic activity">
    <reaction evidence="8">
        <text>Couples ATP hydrolysis with the unwinding of duplex DNA by translocating in the 3'-5' direction.</text>
        <dbReference type="EC" id="5.6.2.4"/>
    </reaction>
</comment>
<evidence type="ECO:0000256" key="6">
    <source>
        <dbReference type="ARBA" id="ARBA00023125"/>
    </source>
</evidence>
<sequence length="645" mass="73491">MHELEWDSEHQAIFNWLEHPHPPCGLICARAGTGKTTTLVAAYKKLHSQGHSPLVLTFSNSGRDTFIKRCRSHFPELPPPQSYTFDGYALRVFAQHSGRSRLRPRRQRPDVLANLIDQAMNEAIDILNDSLPEDEVRIPRDSQSLAMLHQFIDDAKVSLSFNTPPFTLWGELDEEEDELDVDDALMRLGLSRQRYRLFKRFENARERLEFLAPGDAAFDLLREPEMIAKDLKQLGIRWVLVDEFHDTKPVHEQILRHMQAAGVRMLVVGDDAQDIYEWRGLTTFSAFKAWEAQSTPFGLSRSFRFGRPLDQIASRLIKPLGSPIEVRSKASHYTRPKLRKVEQEADTSALLEDWQATGRSLSECAILVREADASKPIEDALFNAGIAYRMEGSRPYFLRQAALLCQAICYLASNTPIVHDSSDVDAFLALIQSPAWEISEEQISNFQKELISTDHENKPLYRLDWLPDAYAILKGLIPAPMEHLAFVRIKEEKVPLARRLEELTEQLNLKPLVALTAPTARSAKARLQLFKTLIAELGKAGTDAYSKDGLKRRQRYQQFNKQRVVVSSVQQAKGREWAHVILPQLGDWVLRESADSANERRHFYVAITRAREYLTLLANQQSLAQSPWLAETGIKQAKAQSDNQV</sequence>
<keyword evidence="6" id="KW-0238">DNA-binding</keyword>
<dbReference type="Pfam" id="PF13538">
    <property type="entry name" value="UvrD_C_2"/>
    <property type="match status" value="1"/>
</dbReference>
<keyword evidence="16" id="KW-1185">Reference proteome</keyword>
<keyword evidence="5 12" id="KW-0067">ATP-binding</keyword>
<evidence type="ECO:0000256" key="2">
    <source>
        <dbReference type="ARBA" id="ARBA00022741"/>
    </source>
</evidence>
<evidence type="ECO:0000256" key="7">
    <source>
        <dbReference type="ARBA" id="ARBA00023235"/>
    </source>
</evidence>
<keyword evidence="3 12" id="KW-0378">Hydrolase</keyword>
<accession>A0ABX0KSA2</accession>
<protein>
    <recommendedName>
        <fullName evidence="9">DNA 3'-5' helicase</fullName>
        <ecNumber evidence="9">5.6.2.4</ecNumber>
    </recommendedName>
    <alternativeName>
        <fullName evidence="10">DNA 3'-5' helicase II</fullName>
    </alternativeName>
</protein>
<dbReference type="PROSITE" id="PS51217">
    <property type="entry name" value="UVRD_HELICASE_CTER"/>
    <property type="match status" value="1"/>
</dbReference>
<dbReference type="SUPFAM" id="SSF52540">
    <property type="entry name" value="P-loop containing nucleoside triphosphate hydrolases"/>
    <property type="match status" value="1"/>
</dbReference>
<dbReference type="InterPro" id="IPR027785">
    <property type="entry name" value="UvrD-like_helicase_C"/>
</dbReference>
<proteinExistence type="inferred from homology"/>
<gene>
    <name evidence="15" type="ORF">HA050_15415</name>
</gene>
<keyword evidence="4 12" id="KW-0347">Helicase</keyword>
<dbReference type="GO" id="GO:0004386">
    <property type="term" value="F:helicase activity"/>
    <property type="evidence" value="ECO:0007669"/>
    <property type="project" value="UniProtKB-KW"/>
</dbReference>
<dbReference type="Gene3D" id="1.10.10.160">
    <property type="match status" value="1"/>
</dbReference>
<evidence type="ECO:0000256" key="10">
    <source>
        <dbReference type="ARBA" id="ARBA00034923"/>
    </source>
</evidence>
<dbReference type="PANTHER" id="PTHR11070:SF2">
    <property type="entry name" value="ATP-DEPENDENT DNA HELICASE SRS2"/>
    <property type="match status" value="1"/>
</dbReference>
<dbReference type="RefSeq" id="WP_166827992.1">
    <property type="nucleotide sequence ID" value="NZ_JAAOLX010000008.1"/>
</dbReference>
<dbReference type="PROSITE" id="PS51198">
    <property type="entry name" value="UVRD_HELICASE_ATP_BIND"/>
    <property type="match status" value="1"/>
</dbReference>
<evidence type="ECO:0000256" key="5">
    <source>
        <dbReference type="ARBA" id="ARBA00022840"/>
    </source>
</evidence>
<evidence type="ECO:0000259" key="14">
    <source>
        <dbReference type="PROSITE" id="PS51217"/>
    </source>
</evidence>
<dbReference type="InterPro" id="IPR013986">
    <property type="entry name" value="DExx_box_DNA_helicase_dom_sf"/>
</dbReference>
<dbReference type="InterPro" id="IPR014017">
    <property type="entry name" value="DNA_helicase_UvrD-like_C"/>
</dbReference>
<keyword evidence="7" id="KW-0413">Isomerase</keyword>
<evidence type="ECO:0000256" key="11">
    <source>
        <dbReference type="ARBA" id="ARBA00048988"/>
    </source>
</evidence>
<evidence type="ECO:0000313" key="15">
    <source>
        <dbReference type="EMBL" id="NHQ87506.1"/>
    </source>
</evidence>
<evidence type="ECO:0000256" key="3">
    <source>
        <dbReference type="ARBA" id="ARBA00022801"/>
    </source>
</evidence>
<reference evidence="15 16" key="1">
    <citation type="submission" date="2020-03" db="EMBL/GenBank/DDBJ databases">
        <title>Draft genome sequence of environmentally isolated violet-colored cultures.</title>
        <authorList>
            <person name="Wilson H.S."/>
        </authorList>
    </citation>
    <scope>NUCLEOTIDE SEQUENCE [LARGE SCALE GENOMIC DNA]</scope>
    <source>
        <strain evidence="15 16">HSC-16F04</strain>
    </source>
</reference>